<evidence type="ECO:0000313" key="1">
    <source>
        <dbReference type="Proteomes" id="UP000887565"/>
    </source>
</evidence>
<keyword evidence="1" id="KW-1185">Reference proteome</keyword>
<sequence>MHAANLESWYVSMYTRPPNALPPPIFLSPGSLGQPMAAQPTPNFRGYTVVSFHTELIMVADMTNFQFTVPRPADSTASSYL</sequence>
<name>A0A915J0H7_ROMCU</name>
<evidence type="ECO:0000313" key="2">
    <source>
        <dbReference type="WBParaSite" id="nRc.2.0.1.t19890-RA"/>
    </source>
</evidence>
<organism evidence="1 2">
    <name type="scientific">Romanomermis culicivorax</name>
    <name type="common">Nematode worm</name>
    <dbReference type="NCBI Taxonomy" id="13658"/>
    <lineage>
        <taxon>Eukaryota</taxon>
        <taxon>Metazoa</taxon>
        <taxon>Ecdysozoa</taxon>
        <taxon>Nematoda</taxon>
        <taxon>Enoplea</taxon>
        <taxon>Dorylaimia</taxon>
        <taxon>Mermithida</taxon>
        <taxon>Mermithoidea</taxon>
        <taxon>Mermithidae</taxon>
        <taxon>Romanomermis</taxon>
    </lineage>
</organism>
<reference evidence="2" key="1">
    <citation type="submission" date="2022-11" db="UniProtKB">
        <authorList>
            <consortium name="WormBaseParasite"/>
        </authorList>
    </citation>
    <scope>IDENTIFICATION</scope>
</reference>
<dbReference type="WBParaSite" id="nRc.2.0.1.t19890-RA">
    <property type="protein sequence ID" value="nRc.2.0.1.t19890-RA"/>
    <property type="gene ID" value="nRc.2.0.1.g19890"/>
</dbReference>
<dbReference type="AlphaFoldDB" id="A0A915J0H7"/>
<protein>
    <submittedName>
        <fullName evidence="2">Uncharacterized protein</fullName>
    </submittedName>
</protein>
<dbReference type="Proteomes" id="UP000887565">
    <property type="component" value="Unplaced"/>
</dbReference>
<accession>A0A915J0H7</accession>
<proteinExistence type="predicted"/>